<dbReference type="EMBL" id="CP099717">
    <property type="protein sequence ID" value="USV56081.1"/>
    <property type="molecule type" value="Genomic_DNA"/>
</dbReference>
<protein>
    <submittedName>
        <fullName evidence="1">Uncharacterized protein</fullName>
    </submittedName>
</protein>
<dbReference type="Proteomes" id="UP001056890">
    <property type="component" value="Chromosome"/>
</dbReference>
<accession>A0AAE9MEB8</accession>
<evidence type="ECO:0000313" key="2">
    <source>
        <dbReference type="Proteomes" id="UP001056890"/>
    </source>
</evidence>
<name>A0AAE9MEB8_9GAMM</name>
<proteinExistence type="predicted"/>
<reference evidence="1" key="1">
    <citation type="submission" date="2022-06" db="EMBL/GenBank/DDBJ databases">
        <title>Complete Genome of Aeromonas sp. Strain SOD01 Isolated from an Urban Freshwater Stream.</title>
        <authorList>
            <person name="Williams L.E."/>
            <person name="Brysgel T."/>
            <person name="Capestro E.M."/>
            <person name="Foltz G.V."/>
            <person name="Gardner A.E."/>
            <person name="Ingrassia J."/>
            <person name="Peterson E."/>
            <person name="Arruda J."/>
            <person name="Flaherty I."/>
            <person name="Hunt M."/>
            <person name="Pappas G."/>
            <person name="Ramsaran S."/>
            <person name="Rocha M."/>
        </authorList>
    </citation>
    <scope>NUCLEOTIDE SEQUENCE</scope>
    <source>
        <strain evidence="1">SOD01</strain>
    </source>
</reference>
<keyword evidence="2" id="KW-1185">Reference proteome</keyword>
<organism evidence="1 2">
    <name type="scientific">Aeromonas encheleia</name>
    <dbReference type="NCBI Taxonomy" id="73010"/>
    <lineage>
        <taxon>Bacteria</taxon>
        <taxon>Pseudomonadati</taxon>
        <taxon>Pseudomonadota</taxon>
        <taxon>Gammaproteobacteria</taxon>
        <taxon>Aeromonadales</taxon>
        <taxon>Aeromonadaceae</taxon>
        <taxon>Aeromonas</taxon>
    </lineage>
</organism>
<dbReference type="AlphaFoldDB" id="A0AAE9MEB8"/>
<evidence type="ECO:0000313" key="1">
    <source>
        <dbReference type="EMBL" id="USV56081.1"/>
    </source>
</evidence>
<dbReference type="RefSeq" id="WP_252994517.1">
    <property type="nucleotide sequence ID" value="NZ_CP099717.1"/>
</dbReference>
<gene>
    <name evidence="1" type="ORF">NHF51_11985</name>
</gene>
<sequence>MNNTNSYLKDELRETFKVINTCLSCLYAGETHMYRALAAQLRILLCDRKQRKDNSLIIAVYPKLEISALESINWSPQSSGYFHINQTHGSTNLVAQMPFEITQFVNGLVIADLQLNKSKLIAISEWSKQYVTYSPTELTIEEIIRSVADKGGGAHVDSTMSPALKYIRQKTPTGLTYAQLLIIALARFVNFLGEKIFDHSICKIPDHLFSQEHKKYSLGIVSHHEWAESRIGQIDP</sequence>